<dbReference type="AlphaFoldDB" id="A0A4R2NCP6"/>
<dbReference type="CDD" id="cd01679">
    <property type="entry name" value="RNR_I"/>
    <property type="match status" value="1"/>
</dbReference>
<evidence type="ECO:0000256" key="1">
    <source>
        <dbReference type="ARBA" id="ARBA00010406"/>
    </source>
</evidence>
<accession>A0A4R2NCP6</accession>
<feature type="domain" description="Ribonucleotide reductase large subunit C-terminal" evidence="2">
    <location>
        <begin position="384"/>
        <end position="533"/>
    </location>
</feature>
<dbReference type="InterPro" id="IPR039718">
    <property type="entry name" value="Rrm1"/>
</dbReference>
<gene>
    <name evidence="3" type="ORF">EV693_10168</name>
</gene>
<dbReference type="PRINTS" id="PR01183">
    <property type="entry name" value="RIBORDTASEM1"/>
</dbReference>
<organism evidence="3 4">
    <name type="scientific">Nicoletella semolina</name>
    <dbReference type="NCBI Taxonomy" id="271160"/>
    <lineage>
        <taxon>Bacteria</taxon>
        <taxon>Pseudomonadati</taxon>
        <taxon>Pseudomonadota</taxon>
        <taxon>Gammaproteobacteria</taxon>
        <taxon>Pasteurellales</taxon>
        <taxon>Pasteurellaceae</taxon>
        <taxon>Nicoletella</taxon>
    </lineage>
</organism>
<feature type="domain" description="Ribonucleotide reductase large subunit C-terminal" evidence="2">
    <location>
        <begin position="211"/>
        <end position="377"/>
    </location>
</feature>
<dbReference type="GO" id="GO:0005971">
    <property type="term" value="C:ribonucleoside-diphosphate reductase complex"/>
    <property type="evidence" value="ECO:0007669"/>
    <property type="project" value="TreeGrafter"/>
</dbReference>
<evidence type="ECO:0000313" key="4">
    <source>
        <dbReference type="Proteomes" id="UP000295537"/>
    </source>
</evidence>
<evidence type="ECO:0000313" key="3">
    <source>
        <dbReference type="EMBL" id="TCP18802.1"/>
    </source>
</evidence>
<dbReference type="Gene3D" id="3.20.70.20">
    <property type="match status" value="1"/>
</dbReference>
<evidence type="ECO:0000259" key="2">
    <source>
        <dbReference type="Pfam" id="PF02867"/>
    </source>
</evidence>
<reference evidence="3 4" key="1">
    <citation type="submission" date="2019-03" db="EMBL/GenBank/DDBJ databases">
        <title>Genomic Encyclopedia of Type Strains, Phase IV (KMG-IV): sequencing the most valuable type-strain genomes for metagenomic binning, comparative biology and taxonomic classification.</title>
        <authorList>
            <person name="Goeker M."/>
        </authorList>
    </citation>
    <scope>NUCLEOTIDE SEQUENCE [LARGE SCALE GENOMIC DNA]</scope>
    <source>
        <strain evidence="3 4">DSM 16380</strain>
    </source>
</reference>
<comment type="caution">
    <text evidence="3">The sequence shown here is derived from an EMBL/GenBank/DDBJ whole genome shotgun (WGS) entry which is preliminary data.</text>
</comment>
<dbReference type="Proteomes" id="UP000295537">
    <property type="component" value="Unassembled WGS sequence"/>
</dbReference>
<sequence>MTYSNTQRPDFAWLNDDSRLFLQRGYLLEGTTALERIRFIADHAENKLGIKGYADKFYHYMARGYFSLSSPIWSNFGLDRGLPISCFGSYIGDSIHEIMVTTAEVGMMSKIGGGTSAYFGDIRPRGSLIKNNGKSDGSFNFSKLFDTVIDVISQGTSRKGQFAGYIDIEHGDIDEWLDIHTEGNPIQLMYYGVCVGRDWIESMKAGDPYKRQLWAKLLQRKTETGIPYLFFKDNANAGRPDVYKDKNMTVHASNLCTEIMLPSSNEESFVCCLSSMNLLYFDEWKDTDAPEVLTYFLDVVMSEFIEKSKDMPFLHRANRFAERHRALGLGVLGWHSYLQANHIPFDSFEAMQKNSEIFKVLQEKTLNASKELAQRFGEPKILAGYGRRNTTLMSIAPTKSSSFILGSVSPSVEPFKSNYYVKDLAKIKTVYKNPFLEKLLQEKGLDTDETWESILLNDGSVQHLEQLSEHEKEVFKTFSEISQLSVIQQAAQRQKYIDQGQSINIMVHPATPARDLNQLYLTAEELGLKSIYYQYSMSAAQVFNRNLLSCSSCEG</sequence>
<dbReference type="GO" id="GO:0005524">
    <property type="term" value="F:ATP binding"/>
    <property type="evidence" value="ECO:0007669"/>
    <property type="project" value="TreeGrafter"/>
</dbReference>
<proteinExistence type="inferred from homology"/>
<dbReference type="Pfam" id="PF02867">
    <property type="entry name" value="Ribonuc_red_lgC"/>
    <property type="match status" value="3"/>
</dbReference>
<dbReference type="OrthoDB" id="9762933at2"/>
<dbReference type="GO" id="GO:0009263">
    <property type="term" value="P:deoxyribonucleotide biosynthetic process"/>
    <property type="evidence" value="ECO:0007669"/>
    <property type="project" value="TreeGrafter"/>
</dbReference>
<name>A0A4R2NCP6_9PAST</name>
<dbReference type="NCBIfam" id="NF006577">
    <property type="entry name" value="PRK09102.1"/>
    <property type="match status" value="1"/>
</dbReference>
<dbReference type="NCBIfam" id="TIGR02510">
    <property type="entry name" value="NrdE-prime"/>
    <property type="match status" value="1"/>
</dbReference>
<dbReference type="InterPro" id="IPR013350">
    <property type="entry name" value="RNR_alpha"/>
</dbReference>
<dbReference type="InterPro" id="IPR000788">
    <property type="entry name" value="RNR_lg_C"/>
</dbReference>
<dbReference type="GO" id="GO:0004748">
    <property type="term" value="F:ribonucleoside-diphosphate reductase activity, thioredoxin disulfide as acceptor"/>
    <property type="evidence" value="ECO:0007669"/>
    <property type="project" value="TreeGrafter"/>
</dbReference>
<dbReference type="RefSeq" id="WP_132500413.1">
    <property type="nucleotide sequence ID" value="NZ_LVXA01000001.1"/>
</dbReference>
<feature type="domain" description="Ribonucleotide reductase large subunit C-terminal" evidence="2">
    <location>
        <begin position="85"/>
        <end position="206"/>
    </location>
</feature>
<dbReference type="PANTHER" id="PTHR11573">
    <property type="entry name" value="RIBONUCLEOSIDE-DIPHOSPHATE REDUCTASE LARGE CHAIN"/>
    <property type="match status" value="1"/>
</dbReference>
<keyword evidence="4" id="KW-1185">Reference proteome</keyword>
<dbReference type="EMBL" id="SLXJ01000001">
    <property type="protein sequence ID" value="TCP18802.1"/>
    <property type="molecule type" value="Genomic_DNA"/>
</dbReference>
<protein>
    <submittedName>
        <fullName evidence="3">Ribonucleoside-diphosphate reductase alpha chain</fullName>
    </submittedName>
</protein>
<dbReference type="SUPFAM" id="SSF51998">
    <property type="entry name" value="PFL-like glycyl radical enzymes"/>
    <property type="match status" value="1"/>
</dbReference>
<comment type="similarity">
    <text evidence="1">Belongs to the ribonucleoside diphosphate reductase large chain family.</text>
</comment>
<dbReference type="PANTHER" id="PTHR11573:SF6">
    <property type="entry name" value="RIBONUCLEOSIDE-DIPHOSPHATE REDUCTASE LARGE SUBUNIT"/>
    <property type="match status" value="1"/>
</dbReference>